<keyword evidence="13 16" id="KW-0234">DNA repair</keyword>
<keyword evidence="14" id="KW-0539">Nucleus</keyword>
<dbReference type="InterPro" id="IPR038718">
    <property type="entry name" value="SNF2-like_sf"/>
</dbReference>
<evidence type="ECO:0000313" key="23">
    <source>
        <dbReference type="Proteomes" id="UP000199727"/>
    </source>
</evidence>
<keyword evidence="8" id="KW-0805">Transcription regulation</keyword>
<evidence type="ECO:0000256" key="4">
    <source>
        <dbReference type="ARBA" id="ARBA00022741"/>
    </source>
</evidence>
<dbReference type="Pfam" id="PF13892">
    <property type="entry name" value="DBINO"/>
    <property type="match status" value="1"/>
</dbReference>
<feature type="compositionally biased region" description="Pro residues" evidence="18">
    <location>
        <begin position="266"/>
        <end position="276"/>
    </location>
</feature>
<evidence type="ECO:0000256" key="6">
    <source>
        <dbReference type="ARBA" id="ARBA00022801"/>
    </source>
</evidence>
<feature type="compositionally biased region" description="Polar residues" evidence="18">
    <location>
        <begin position="40"/>
        <end position="53"/>
    </location>
</feature>
<evidence type="ECO:0000256" key="12">
    <source>
        <dbReference type="ARBA" id="ARBA00023163"/>
    </source>
</evidence>
<feature type="compositionally biased region" description="Basic and acidic residues" evidence="18">
    <location>
        <begin position="192"/>
        <end position="203"/>
    </location>
</feature>
<feature type="domain" description="DBINO" evidence="21">
    <location>
        <begin position="721"/>
        <end position="851"/>
    </location>
</feature>
<dbReference type="SUPFAM" id="SSF52540">
    <property type="entry name" value="P-loop containing nucleoside triphosphate hydrolases"/>
    <property type="match status" value="2"/>
</dbReference>
<dbReference type="Pfam" id="PF00271">
    <property type="entry name" value="Helicase_C"/>
    <property type="match status" value="1"/>
</dbReference>
<evidence type="ECO:0000256" key="7">
    <source>
        <dbReference type="ARBA" id="ARBA00022840"/>
    </source>
</evidence>
<dbReference type="EC" id="3.6.4.-" evidence="16"/>
<feature type="compositionally biased region" description="Pro residues" evidence="18">
    <location>
        <begin position="289"/>
        <end position="298"/>
    </location>
</feature>
<sequence>MADHHDSRRRYSHTRHPNASKSPVALMDRIVERSPPLHPQPSSRMSLSALVNDSPSPPRRITPPPATYAERHPHPSAYYPSSTTDPGYMGAMDDRRYPYPPPRTSYAQPSTHPSPTASDYRYRSPVLPQHPPIHHSPTSYSASPYGLPSQPKEDPAIAYARMREEMRAAEEARREAEALEYRRKRDMEFAARRPGSELMDERRRIPHSSLPPSQMYEPSADPSRVMPNRNDKDYISEPPSPNELYPMDEDTERLSIDRYRRDIDVPPLPRQLPPPSSEIGHMADRARSPPAPIGPPPLKVVRKRTKVIRPNDFLVGNEDVWEDGLIRYQSRREDEVRAIAEWATSRQVKNGVEEPPLPQTQDESIKVRKSNGGTATPTNKKKRKSRKLNLDDELLGLASSPPGSPSAAAGASKPDSKHHIYGMNGPIDPANPPSPSTIVYPSGLTRAEVIAKCETGDVQGLTEDDVKAVQDEMWMREKAAQAAENGGVLPTNKDGTVRRKPGPAKGWRKIRGIDKKKETTPGKAQSTTAGSAAGSVADEEAEADIAALLDDSVAKKVKKVKRRKLEEPGAESPRFADAEDEYNEHRPSDSVLPDEIEDELSRAGSVGGSSVLDTLPATSAPPKKKNSKTKEPGVGKGRWTRPTKPEKELVKKAEALASRTSKASLAGPSADDTFGVGSGPADEVQEEIKHEYAPNTHDPRGVSENEAKIRHELVEDLQKQAWSNIVRDVPRVYRVFQGYDQSMKQIAQRRAQACVRNAFGQRNQKTMQRQSGKVNKEGAAKAKRIVKELAAFWRKNEKDEVIARKKAEREALERAKAEEEAREAKRQSRKLNFLLTQTELYSHFIGKKIKTKEAEAAEGMDVEEEEKRGMEEIAIGEDGEPLPDLDYDEDDEENLRKHAARGAQAAIQAARDKARAFDDSIMGRGAPLPGDDTMDGDELNFQNPSLGENSVTITQPKMLMAQLKEYQLKGLTWLGNLYEQGINGILADEMGLGKTIQSISLLAYLAEHHNLWGPFLVIAPASTLHNWQQELARFVPRLKALPYWGSPKDRETLRKIWSRKNQTFSEESPFHILVTSYQLAVQDEKYLQGMKWQYMILDEAQAIKSSSSARWKSLLSLHCRNRLLLTGTPIQNSMHELWALLHFIMPQLFDSHEEFAEWFSKDIESSSGGVTGNLKPEQLKRLHMILKPFMLRRVKKHVQKELGDKIEIDLLVDLSQRQREIYKALRQRVSISDLLATAENNTDNGNPKNMRSLVNLVMQFRKVCNHPDLFERADVVSPFVFGEFSQSGNLAREGDGMYLPDSARNAIEVRMPRILWTDGGKLDIPGEQSLAGSDTKILQNLLNIWTPEWINERTKRADAEFGWVKLVGSSPGETSRSAKSPVLVQLLEGAEEERRWAEEGRFVDDTEFAASVKKGYRVPSVIPTSTQPGQVPLREISRRVWDESYLSRDDARCIGDYAIAPIVKPIASNRSFLNAQERILNQPLAHSALYGLAPSELHDPLAAEQFSHIAPSVPLTGLIPSSASSQTPVSPLHIPPTKRLIVDSAKLARLDSLLRELKAGGHRVLLYFQMTKMMDLIEEYLIFRQYKYLRLDGSSPIAERRDMVTSWQTNPDIFVFCLSTRAGGLGINLTAADTVIFYDHDWNPSSDAQAMDRAHRVGQTKQVTVYRLVARGTIEERILQMARGKKDIQDVVVGTKSVSDVAKPSEIVSLFMDDEELAESVAKRKQAEAHGYIAPTVVPNGRRSQFGDGLVLDDGEGDDGFFNAAAAARANAEEEEGLGAEEESKGKGKAKAVAAVTFPGPGEKRSHKKGMGKKAQAAAAAAALERVVAGNEEPVAASKPPAKKKVKIALGPDGLPL</sequence>
<comment type="function">
    <text evidence="16">ATPase component of the INO80 complex which remodels chromatin by shifting nucleosomes and is involved in DNA repair.</text>
</comment>
<dbReference type="PROSITE" id="PS51194">
    <property type="entry name" value="HELICASE_CTER"/>
    <property type="match status" value="1"/>
</dbReference>
<evidence type="ECO:0000256" key="18">
    <source>
        <dbReference type="SAM" id="MobiDB-lite"/>
    </source>
</evidence>
<evidence type="ECO:0000256" key="8">
    <source>
        <dbReference type="ARBA" id="ARBA00023015"/>
    </source>
</evidence>
<dbReference type="FunFam" id="3.40.50.300:FF:001304">
    <property type="entry name" value="DNA helicase INO80"/>
    <property type="match status" value="1"/>
</dbReference>
<keyword evidence="4" id="KW-0547">Nucleotide-binding</keyword>
<evidence type="ECO:0000259" key="21">
    <source>
        <dbReference type="PROSITE" id="PS51413"/>
    </source>
</evidence>
<comment type="subcellular location">
    <subcellularLocation>
        <location evidence="1 16">Nucleus</location>
    </subcellularLocation>
</comment>
<dbReference type="Pfam" id="PF00176">
    <property type="entry name" value="SNF2-rel_dom"/>
    <property type="match status" value="1"/>
</dbReference>
<feature type="compositionally biased region" description="Basic and acidic residues" evidence="18">
    <location>
        <begin position="511"/>
        <end position="520"/>
    </location>
</feature>
<dbReference type="CDD" id="cd18793">
    <property type="entry name" value="SF2_C_SNF"/>
    <property type="match status" value="1"/>
</dbReference>
<feature type="compositionally biased region" description="Basic and acidic residues" evidence="18">
    <location>
        <begin position="252"/>
        <end position="264"/>
    </location>
</feature>
<dbReference type="FunFam" id="3.40.50.10810:FF:000022">
    <property type="entry name" value="Blast:Putative DNA helicase Ino80"/>
    <property type="match status" value="1"/>
</dbReference>
<comment type="catalytic activity">
    <reaction evidence="15 16">
        <text>ATP + H2O = ADP + phosphate + H(+)</text>
        <dbReference type="Rhea" id="RHEA:13065"/>
        <dbReference type="ChEBI" id="CHEBI:15377"/>
        <dbReference type="ChEBI" id="CHEBI:15378"/>
        <dbReference type="ChEBI" id="CHEBI:30616"/>
        <dbReference type="ChEBI" id="CHEBI:43474"/>
        <dbReference type="ChEBI" id="CHEBI:456216"/>
    </reaction>
</comment>
<dbReference type="PROSITE" id="PS51192">
    <property type="entry name" value="HELICASE_ATP_BIND_1"/>
    <property type="match status" value="1"/>
</dbReference>
<dbReference type="GO" id="GO:0042393">
    <property type="term" value="F:histone binding"/>
    <property type="evidence" value="ECO:0007669"/>
    <property type="project" value="TreeGrafter"/>
</dbReference>
<dbReference type="OrthoDB" id="372624at2759"/>
<dbReference type="GO" id="GO:0031011">
    <property type="term" value="C:Ino80 complex"/>
    <property type="evidence" value="ECO:0007669"/>
    <property type="project" value="UniProtKB-UniRule"/>
</dbReference>
<evidence type="ECO:0000256" key="11">
    <source>
        <dbReference type="ARBA" id="ARBA00023159"/>
    </source>
</evidence>
<keyword evidence="12" id="KW-0804">Transcription</keyword>
<keyword evidence="22" id="KW-0347">Helicase</keyword>
<comment type="similarity">
    <text evidence="2 16">Belongs to the SNF2/RAD54 helicase family.</text>
</comment>
<accession>A0A854QL12</accession>
<evidence type="ECO:0000256" key="13">
    <source>
        <dbReference type="ARBA" id="ARBA00023204"/>
    </source>
</evidence>
<dbReference type="InterPro" id="IPR014001">
    <property type="entry name" value="Helicase_ATP-bd"/>
</dbReference>
<evidence type="ECO:0000313" key="22">
    <source>
        <dbReference type="EMBL" id="OXG22837.1"/>
    </source>
</evidence>
<dbReference type="InterPro" id="IPR020838">
    <property type="entry name" value="DBINO"/>
</dbReference>
<evidence type="ECO:0000256" key="3">
    <source>
        <dbReference type="ARBA" id="ARBA00019805"/>
    </source>
</evidence>
<dbReference type="GO" id="GO:0060255">
    <property type="term" value="P:regulation of macromolecule metabolic process"/>
    <property type="evidence" value="ECO:0007669"/>
    <property type="project" value="UniProtKB-ARBA"/>
</dbReference>
<dbReference type="InterPro" id="IPR027417">
    <property type="entry name" value="P-loop_NTPase"/>
</dbReference>
<dbReference type="PANTHER" id="PTHR45685:SF2">
    <property type="entry name" value="CHROMATIN-REMODELING ATPASE INO80"/>
    <property type="match status" value="1"/>
</dbReference>
<evidence type="ECO:0000256" key="16">
    <source>
        <dbReference type="RuleBase" id="RU368001"/>
    </source>
</evidence>
<dbReference type="GO" id="GO:0005524">
    <property type="term" value="F:ATP binding"/>
    <property type="evidence" value="ECO:0007669"/>
    <property type="project" value="UniProtKB-UniRule"/>
</dbReference>
<evidence type="ECO:0000259" key="19">
    <source>
        <dbReference type="PROSITE" id="PS51192"/>
    </source>
</evidence>
<feature type="region of interest" description="Disordered" evidence="18">
    <location>
        <begin position="347"/>
        <end position="420"/>
    </location>
</feature>
<dbReference type="GO" id="GO:0006281">
    <property type="term" value="P:DNA repair"/>
    <property type="evidence" value="ECO:0007669"/>
    <property type="project" value="UniProtKB-UniRule"/>
</dbReference>
<evidence type="ECO:0000256" key="17">
    <source>
        <dbReference type="SAM" id="Coils"/>
    </source>
</evidence>
<evidence type="ECO:0000256" key="15">
    <source>
        <dbReference type="ARBA" id="ARBA00049360"/>
    </source>
</evidence>
<dbReference type="Proteomes" id="UP000199727">
    <property type="component" value="Unassembled WGS sequence"/>
</dbReference>
<feature type="domain" description="Helicase ATP-binding" evidence="19">
    <location>
        <begin position="975"/>
        <end position="1147"/>
    </location>
</feature>
<dbReference type="SMART" id="SM00490">
    <property type="entry name" value="HELICc"/>
    <property type="match status" value="1"/>
</dbReference>
<comment type="domain">
    <text evidence="16">The DBINO region is involved in binding to DNA.</text>
</comment>
<dbReference type="EMBL" id="AMKT01000038">
    <property type="protein sequence ID" value="OXG22837.1"/>
    <property type="molecule type" value="Genomic_DNA"/>
</dbReference>
<feature type="compositionally biased region" description="Basic residues" evidence="18">
    <location>
        <begin position="498"/>
        <end position="510"/>
    </location>
</feature>
<keyword evidence="11" id="KW-0010">Activator</keyword>
<dbReference type="InterPro" id="IPR049730">
    <property type="entry name" value="SNF2/RAD54-like_C"/>
</dbReference>
<dbReference type="PROSITE" id="PS51413">
    <property type="entry name" value="DBINO"/>
    <property type="match status" value="1"/>
</dbReference>
<feature type="compositionally biased region" description="Pro residues" evidence="18">
    <location>
        <begin position="55"/>
        <end position="66"/>
    </location>
</feature>
<feature type="region of interest" description="Disordered" evidence="18">
    <location>
        <begin position="557"/>
        <end position="651"/>
    </location>
</feature>
<feature type="coiled-coil region" evidence="17">
    <location>
        <begin position="795"/>
        <end position="837"/>
    </location>
</feature>
<reference evidence="22 23" key="1">
    <citation type="submission" date="2017-06" db="EMBL/GenBank/DDBJ databases">
        <title>Global population genomics of the pathogenic fungus Cryptococcus neoformans var. grubii.</title>
        <authorList>
            <person name="Cuomo C."/>
            <person name="Litvintseva A."/>
            <person name="Chen Y."/>
            <person name="Young S."/>
            <person name="Zeng Q."/>
            <person name="Chapman S."/>
            <person name="Gujja S."/>
            <person name="Saif S."/>
            <person name="Birren B."/>
        </authorList>
    </citation>
    <scope>NUCLEOTIDE SEQUENCE [LARGE SCALE GENOMIC DNA]</scope>
    <source>
        <strain evidence="22 23">Tu259-1</strain>
    </source>
</reference>
<feature type="compositionally biased region" description="Basic residues" evidence="18">
    <location>
        <begin position="7"/>
        <end position="18"/>
    </location>
</feature>
<evidence type="ECO:0000256" key="5">
    <source>
        <dbReference type="ARBA" id="ARBA00022763"/>
    </source>
</evidence>
<proteinExistence type="inferred from homology"/>
<dbReference type="InterPro" id="IPR001650">
    <property type="entry name" value="Helicase_C-like"/>
</dbReference>
<feature type="compositionally biased region" description="Low complexity" evidence="18">
    <location>
        <begin position="395"/>
        <end position="412"/>
    </location>
</feature>
<feature type="compositionally biased region" description="Low complexity" evidence="18">
    <location>
        <begin position="526"/>
        <end position="535"/>
    </location>
</feature>
<dbReference type="CDD" id="cd18002">
    <property type="entry name" value="DEXQc_INO80"/>
    <property type="match status" value="1"/>
</dbReference>
<name>A0A854QL12_CRYNE</name>
<dbReference type="GO" id="GO:0006351">
    <property type="term" value="P:DNA-templated transcription"/>
    <property type="evidence" value="ECO:0007669"/>
    <property type="project" value="InterPro"/>
</dbReference>
<evidence type="ECO:0000256" key="2">
    <source>
        <dbReference type="ARBA" id="ARBA00007025"/>
    </source>
</evidence>
<evidence type="ECO:0000256" key="14">
    <source>
        <dbReference type="ARBA" id="ARBA00023242"/>
    </source>
</evidence>
<feature type="domain" description="Helicase C-terminal" evidence="20">
    <location>
        <begin position="1549"/>
        <end position="1699"/>
    </location>
</feature>
<comment type="caution">
    <text evidence="22">The sequence shown here is derived from an EMBL/GenBank/DDBJ whole genome shotgun (WGS) entry which is preliminary data.</text>
</comment>
<dbReference type="SMART" id="SM00487">
    <property type="entry name" value="DEXDc"/>
    <property type="match status" value="1"/>
</dbReference>
<organism evidence="22 23">
    <name type="scientific">Cryptococcus neoformans Tu259-1</name>
    <dbReference type="NCBI Taxonomy" id="1230072"/>
    <lineage>
        <taxon>Eukaryota</taxon>
        <taxon>Fungi</taxon>
        <taxon>Dikarya</taxon>
        <taxon>Basidiomycota</taxon>
        <taxon>Agaricomycotina</taxon>
        <taxon>Tremellomycetes</taxon>
        <taxon>Tremellales</taxon>
        <taxon>Cryptococcaceae</taxon>
        <taxon>Cryptococcus</taxon>
        <taxon>Cryptococcus neoformans species complex</taxon>
    </lineage>
</organism>
<dbReference type="GO" id="GO:0016887">
    <property type="term" value="F:ATP hydrolysis activity"/>
    <property type="evidence" value="ECO:0007669"/>
    <property type="project" value="TreeGrafter"/>
</dbReference>
<feature type="compositionally biased region" description="Polar residues" evidence="18">
    <location>
        <begin position="105"/>
        <end position="117"/>
    </location>
</feature>
<keyword evidence="9 17" id="KW-0175">Coiled coil</keyword>
<gene>
    <name evidence="22" type="ORF">C361_02968</name>
</gene>
<dbReference type="InterPro" id="IPR031047">
    <property type="entry name" value="DEXQc_INO80"/>
</dbReference>
<keyword evidence="7 16" id="KW-0067">ATP-binding</keyword>
<evidence type="ECO:0000256" key="10">
    <source>
        <dbReference type="ARBA" id="ARBA00023125"/>
    </source>
</evidence>
<dbReference type="Gene3D" id="3.40.50.10810">
    <property type="entry name" value="Tandem AAA-ATPase domain"/>
    <property type="match status" value="1"/>
</dbReference>
<keyword evidence="5 16" id="KW-0227">DNA damage</keyword>
<dbReference type="Gene3D" id="3.40.50.300">
    <property type="entry name" value="P-loop containing nucleotide triphosphate hydrolases"/>
    <property type="match status" value="2"/>
</dbReference>
<evidence type="ECO:0000256" key="1">
    <source>
        <dbReference type="ARBA" id="ARBA00004123"/>
    </source>
</evidence>
<dbReference type="GO" id="GO:0140658">
    <property type="term" value="F:ATP-dependent chromatin remodeler activity"/>
    <property type="evidence" value="ECO:0007669"/>
    <property type="project" value="InterPro"/>
</dbReference>
<protein>
    <recommendedName>
        <fullName evidence="3 16">Chromatin-remodeling ATPase INO80</fullName>
        <ecNumber evidence="16">3.6.4.-</ecNumber>
    </recommendedName>
</protein>
<dbReference type="PANTHER" id="PTHR45685">
    <property type="entry name" value="HELICASE SRCAP-RELATED"/>
    <property type="match status" value="1"/>
</dbReference>
<evidence type="ECO:0000259" key="20">
    <source>
        <dbReference type="PROSITE" id="PS51194"/>
    </source>
</evidence>
<feature type="region of interest" description="Disordered" evidence="18">
    <location>
        <begin position="192"/>
        <end position="298"/>
    </location>
</feature>
<evidence type="ECO:0000256" key="9">
    <source>
        <dbReference type="ARBA" id="ARBA00023054"/>
    </source>
</evidence>
<keyword evidence="10 16" id="KW-0238">DNA-binding</keyword>
<dbReference type="GO" id="GO:0003677">
    <property type="term" value="F:DNA binding"/>
    <property type="evidence" value="ECO:0007669"/>
    <property type="project" value="UniProtKB-UniRule"/>
</dbReference>
<comment type="subunit">
    <text evidence="16">Component of the INO80 chromatin-remodeling complex.</text>
</comment>
<feature type="region of interest" description="Disordered" evidence="18">
    <location>
        <begin position="1"/>
        <end position="153"/>
    </location>
</feature>
<dbReference type="InterPro" id="IPR050520">
    <property type="entry name" value="INO80/SWR1_helicase"/>
</dbReference>
<dbReference type="InterPro" id="IPR000330">
    <property type="entry name" value="SNF2_N"/>
</dbReference>
<feature type="region of interest" description="Disordered" evidence="18">
    <location>
        <begin position="479"/>
        <end position="539"/>
    </location>
</feature>
<dbReference type="GO" id="GO:0004386">
    <property type="term" value="F:helicase activity"/>
    <property type="evidence" value="ECO:0007669"/>
    <property type="project" value="UniProtKB-KW"/>
</dbReference>
<keyword evidence="6 16" id="KW-0378">Hydrolase</keyword>